<reference evidence="8 9" key="1">
    <citation type="submission" date="2020-08" db="EMBL/GenBank/DDBJ databases">
        <title>Genomic Encyclopedia of Type Strains, Phase IV (KMG-IV): sequencing the most valuable type-strain genomes for metagenomic binning, comparative biology and taxonomic classification.</title>
        <authorList>
            <person name="Goeker M."/>
        </authorList>
    </citation>
    <scope>NUCLEOTIDE SEQUENCE [LARGE SCALE GENOMIC DNA]</scope>
    <source>
        <strain evidence="8 9">DSM 12251</strain>
    </source>
</reference>
<evidence type="ECO:0000313" key="9">
    <source>
        <dbReference type="Proteomes" id="UP000534294"/>
    </source>
</evidence>
<organism evidence="8 9">
    <name type="scientific">Prosthecobacter dejongeii</name>
    <dbReference type="NCBI Taxonomy" id="48465"/>
    <lineage>
        <taxon>Bacteria</taxon>
        <taxon>Pseudomonadati</taxon>
        <taxon>Verrucomicrobiota</taxon>
        <taxon>Verrucomicrobiia</taxon>
        <taxon>Verrucomicrobiales</taxon>
        <taxon>Verrucomicrobiaceae</taxon>
        <taxon>Prosthecobacter</taxon>
    </lineage>
</organism>
<dbReference type="AlphaFoldDB" id="A0A7W7YJL7"/>
<dbReference type="PANTHER" id="PTHR41536">
    <property type="entry name" value="PKHD-TYPE HYDROXYLASE YBIX"/>
    <property type="match status" value="1"/>
</dbReference>
<proteinExistence type="predicted"/>
<evidence type="ECO:0000256" key="6">
    <source>
        <dbReference type="ARBA" id="ARBA00023004"/>
    </source>
</evidence>
<feature type="domain" description="Fe2OG dioxygenase" evidence="7">
    <location>
        <begin position="86"/>
        <end position="184"/>
    </location>
</feature>
<dbReference type="PANTHER" id="PTHR41536:SF1">
    <property type="entry name" value="PKHD-TYPE HYDROXYLASE YBIX"/>
    <property type="match status" value="1"/>
</dbReference>
<gene>
    <name evidence="8" type="ORF">HNQ64_001684</name>
</gene>
<evidence type="ECO:0000256" key="4">
    <source>
        <dbReference type="ARBA" id="ARBA00022964"/>
    </source>
</evidence>
<accession>A0A7W7YJL7</accession>
<keyword evidence="4" id="KW-0223">Dioxygenase</keyword>
<dbReference type="GO" id="GO:0031418">
    <property type="term" value="F:L-ascorbic acid binding"/>
    <property type="evidence" value="ECO:0007669"/>
    <property type="project" value="UniProtKB-KW"/>
</dbReference>
<keyword evidence="3" id="KW-0847">Vitamin C</keyword>
<evidence type="ECO:0000256" key="5">
    <source>
        <dbReference type="ARBA" id="ARBA00023002"/>
    </source>
</evidence>
<sequence length="188" mass="21738">MKAWWQLFSEAFTPAECQGLIDYALTHPVQQGSIGHGGANKVNPNIRRSKVRWLGRQDAKLFPFYARIADMAERANNHAFGFDLRQFRELQFTEYDAGDEGHYGWHEDNAWKAGLEVERKMSMVIQLSDPADYEGGRLELQNDPLGPEQFTRRGDVLFFPAFNRHRVTPVTRGRRYSLVTWFTGPAFR</sequence>
<dbReference type="RefSeq" id="WP_184207333.1">
    <property type="nucleotide sequence ID" value="NZ_JACHIF010000003.1"/>
</dbReference>
<dbReference type="InterPro" id="IPR044862">
    <property type="entry name" value="Pro_4_hyd_alph_FE2OG_OXY"/>
</dbReference>
<dbReference type="Proteomes" id="UP000534294">
    <property type="component" value="Unassembled WGS sequence"/>
</dbReference>
<evidence type="ECO:0000256" key="1">
    <source>
        <dbReference type="ARBA" id="ARBA00001961"/>
    </source>
</evidence>
<evidence type="ECO:0000313" key="8">
    <source>
        <dbReference type="EMBL" id="MBB5037435.1"/>
    </source>
</evidence>
<keyword evidence="6" id="KW-0408">Iron</keyword>
<protein>
    <submittedName>
        <fullName evidence="8">PKHD-type hydroxylase</fullName>
        <ecNumber evidence="8">1.14.11.-</ecNumber>
    </submittedName>
</protein>
<name>A0A7W7YJL7_9BACT</name>
<dbReference type="InterPro" id="IPR005123">
    <property type="entry name" value="Oxoglu/Fe-dep_dioxygenase_dom"/>
</dbReference>
<dbReference type="InterPro" id="IPR023550">
    <property type="entry name" value="PKHD_hydroxylase"/>
</dbReference>
<keyword evidence="2" id="KW-0479">Metal-binding</keyword>
<keyword evidence="5 8" id="KW-0560">Oxidoreductase</keyword>
<dbReference type="EC" id="1.14.11.-" evidence="8"/>
<dbReference type="GO" id="GO:0016706">
    <property type="term" value="F:2-oxoglutarate-dependent dioxygenase activity"/>
    <property type="evidence" value="ECO:0007669"/>
    <property type="project" value="InterPro"/>
</dbReference>
<dbReference type="Gene3D" id="2.60.120.620">
    <property type="entry name" value="q2cbj1_9rhob like domain"/>
    <property type="match status" value="1"/>
</dbReference>
<evidence type="ECO:0000259" key="7">
    <source>
        <dbReference type="PROSITE" id="PS51471"/>
    </source>
</evidence>
<comment type="caution">
    <text evidence="8">The sequence shown here is derived from an EMBL/GenBank/DDBJ whole genome shotgun (WGS) entry which is preliminary data.</text>
</comment>
<comment type="cofactor">
    <cofactor evidence="1">
        <name>L-ascorbate</name>
        <dbReference type="ChEBI" id="CHEBI:38290"/>
    </cofactor>
</comment>
<evidence type="ECO:0000256" key="2">
    <source>
        <dbReference type="ARBA" id="ARBA00022723"/>
    </source>
</evidence>
<dbReference type="GO" id="GO:0006974">
    <property type="term" value="P:DNA damage response"/>
    <property type="evidence" value="ECO:0007669"/>
    <property type="project" value="TreeGrafter"/>
</dbReference>
<dbReference type="SMART" id="SM00702">
    <property type="entry name" value="P4Hc"/>
    <property type="match status" value="1"/>
</dbReference>
<dbReference type="Pfam" id="PF13640">
    <property type="entry name" value="2OG-FeII_Oxy_3"/>
    <property type="match status" value="1"/>
</dbReference>
<evidence type="ECO:0000256" key="3">
    <source>
        <dbReference type="ARBA" id="ARBA00022896"/>
    </source>
</evidence>
<dbReference type="PROSITE" id="PS51471">
    <property type="entry name" value="FE2OG_OXY"/>
    <property type="match status" value="1"/>
</dbReference>
<dbReference type="GO" id="GO:0006879">
    <property type="term" value="P:intracellular iron ion homeostasis"/>
    <property type="evidence" value="ECO:0007669"/>
    <property type="project" value="TreeGrafter"/>
</dbReference>
<keyword evidence="9" id="KW-1185">Reference proteome</keyword>
<dbReference type="GO" id="GO:0005506">
    <property type="term" value="F:iron ion binding"/>
    <property type="evidence" value="ECO:0007669"/>
    <property type="project" value="InterPro"/>
</dbReference>
<dbReference type="InterPro" id="IPR006620">
    <property type="entry name" value="Pro_4_hyd_alph"/>
</dbReference>
<dbReference type="EMBL" id="JACHIF010000003">
    <property type="protein sequence ID" value="MBB5037435.1"/>
    <property type="molecule type" value="Genomic_DNA"/>
</dbReference>